<reference evidence="1 2" key="1">
    <citation type="submission" date="2020-03" db="EMBL/GenBank/DDBJ databases">
        <title>Genomic Encyclopedia of Type Strains, Phase IV (KMG-IV): sequencing the most valuable type-strain genomes for metagenomic binning, comparative biology and taxonomic classification.</title>
        <authorList>
            <person name="Goeker M."/>
        </authorList>
    </citation>
    <scope>NUCLEOTIDE SEQUENCE [LARGE SCALE GENOMIC DNA]</scope>
    <source>
        <strain evidence="1 2">DSM 101599</strain>
    </source>
</reference>
<name>A0ABX0U7I3_9FLAO</name>
<keyword evidence="2" id="KW-1185">Reference proteome</keyword>
<sequence>MNKNRVSKRLTTSKDTIQLENVAISPVNFEIKNQKGQLISSNKYNVNYAKGQLFFNTQQPQQITVSYFNYPTFLTQTYSPFDKKLIISKATPQAQTYSLKKEYSKKDFFGGINTYGNITRGITVGNNQGSVLNSGLDLQITGNLSENLKIRASIKDSNVPIQENGVSQNINEFDRVFIELFTDTWNLKAGDVDLTNHDSYFLNFTKKINGAKLDVVLDNGDQKTTITASGALAKGRFNTQNITTQEGNQGPYRLLGVNGEQNIVIISNSETIYVNGVTLKRGEQYDYTIDYNLSEITFNPTFPINSSQRIIVDYQYSDQNYNRFVTHDGVKYETEKFSIGTYFYNENDVKNQPIQQNLSDVQKQTLQQAGNNPANMVAPSAQTSNYDENRIQYLKNEDGNFIQSSNENETLYNVIFSFVGNNQGDYILSETVATGSIYEYIAPINGISQGNYSPITQLFAPTKTQMAVVNTSYKINKKSFINAELAYSDNDQNLFSTIDDKQNKGIATTLAWQQQISDKDWKSYNLLDVDFVQKNFNNIEGLYNAEFNRDWNIDVNLTPNFLGNQSYLRNAFTLQKDEQHQFVLNNEYLSFGADFTGLKNALNTFNSVKKLSLKTENSFVNSKNILEKGTFIRHHSSLKYRLKKIWVTGLLDYENNHQKNKKTQLLDSIQSQKYSAIGADFGVGDSTKVYTKFSYSLVKIDSVKTNRLERVQNTHNYSIESQIIKNKQASLHTFINYRKVNHLFFEDVDIMNARTLYNQQLFKDIIRLSTVYETSSGNTLQQNFTYIETEPGQGYYYYLGDLNNNGKKDFDEFEVAQFTDQANYLRVILPNTNRVATQKAKLSQSIFINFMQYQNHTSKWLQLLSHFSNQSSILINKDQLKQGKAFNINPFNTNNKNVVALQQNVFTSFYFNRGLQNYSTTYTYQNNQNTQNTSSDIETATQESHELNFQHNTQSSWVLGTVLRTKNIENTSQSYSSRNFNLASYTLNPSVDFLKDEFSTLKATYTYRNEKNKIGEEALISHDFGLNYNYNNLGKGSVLASINIIENNYKGAINTPASYRILEGLEPNRNYTWSLIIQRKLTQLLDLSINYNGRKNTSTNTIHVGSVQLRANF</sequence>
<dbReference type="EMBL" id="JAASQL010000001">
    <property type="protein sequence ID" value="NIJ43925.1"/>
    <property type="molecule type" value="Genomic_DNA"/>
</dbReference>
<protein>
    <recommendedName>
        <fullName evidence="3">Cell surface protein SprA</fullName>
    </recommendedName>
</protein>
<evidence type="ECO:0000313" key="2">
    <source>
        <dbReference type="Proteomes" id="UP000745859"/>
    </source>
</evidence>
<organism evidence="1 2">
    <name type="scientific">Wenyingzhuangia heitensis</name>
    <dbReference type="NCBI Taxonomy" id="1487859"/>
    <lineage>
        <taxon>Bacteria</taxon>
        <taxon>Pseudomonadati</taxon>
        <taxon>Bacteroidota</taxon>
        <taxon>Flavobacteriia</taxon>
        <taxon>Flavobacteriales</taxon>
        <taxon>Flavobacteriaceae</taxon>
        <taxon>Wenyingzhuangia</taxon>
    </lineage>
</organism>
<dbReference type="RefSeq" id="WP_167183030.1">
    <property type="nucleotide sequence ID" value="NZ_JAASQL010000001.1"/>
</dbReference>
<evidence type="ECO:0000313" key="1">
    <source>
        <dbReference type="EMBL" id="NIJ43925.1"/>
    </source>
</evidence>
<dbReference type="Proteomes" id="UP000745859">
    <property type="component" value="Unassembled WGS sequence"/>
</dbReference>
<proteinExistence type="predicted"/>
<evidence type="ECO:0008006" key="3">
    <source>
        <dbReference type="Google" id="ProtNLM"/>
    </source>
</evidence>
<accession>A0ABX0U7I3</accession>
<comment type="caution">
    <text evidence="1">The sequence shown here is derived from an EMBL/GenBank/DDBJ whole genome shotgun (WGS) entry which is preliminary data.</text>
</comment>
<gene>
    <name evidence="1" type="ORF">FHR24_000364</name>
</gene>